<dbReference type="Proteomes" id="UP000309594">
    <property type="component" value="Unassembled WGS sequence"/>
</dbReference>
<keyword evidence="3" id="KW-1134">Transmembrane beta strand</keyword>
<name>A0A4V5PH51_9SPHI</name>
<dbReference type="InterPro" id="IPR039426">
    <property type="entry name" value="TonB-dep_rcpt-like"/>
</dbReference>
<dbReference type="Pfam" id="PF25183">
    <property type="entry name" value="OMP_b-brl_4"/>
    <property type="match status" value="2"/>
</dbReference>
<evidence type="ECO:0000313" key="10">
    <source>
        <dbReference type="EMBL" id="TKC65626.1"/>
    </source>
</evidence>
<dbReference type="EMBL" id="SWDX01000001">
    <property type="protein sequence ID" value="TKC65626.1"/>
    <property type="molecule type" value="Genomic_DNA"/>
</dbReference>
<keyword evidence="5" id="KW-0472">Membrane</keyword>
<keyword evidence="7" id="KW-0732">Signal</keyword>
<evidence type="ECO:0000256" key="5">
    <source>
        <dbReference type="ARBA" id="ARBA00023136"/>
    </source>
</evidence>
<keyword evidence="2" id="KW-0813">Transport</keyword>
<dbReference type="PANTHER" id="PTHR30069:SF46">
    <property type="entry name" value="OAR PROTEIN"/>
    <property type="match status" value="1"/>
</dbReference>
<organism evidence="10 12">
    <name type="scientific">Pedobacter hiemivivus</name>
    <dbReference type="NCBI Taxonomy" id="2530454"/>
    <lineage>
        <taxon>Bacteria</taxon>
        <taxon>Pseudomonadati</taxon>
        <taxon>Bacteroidota</taxon>
        <taxon>Sphingobacteriia</taxon>
        <taxon>Sphingobacteriales</taxon>
        <taxon>Sphingobacteriaceae</taxon>
        <taxon>Pedobacter</taxon>
    </lineage>
</organism>
<evidence type="ECO:0000256" key="7">
    <source>
        <dbReference type="SAM" id="SignalP"/>
    </source>
</evidence>
<keyword evidence="4" id="KW-0812">Transmembrane</keyword>
<comment type="caution">
    <text evidence="10">The sequence shown here is derived from an EMBL/GenBank/DDBJ whole genome shotgun (WGS) entry which is preliminary data.</text>
</comment>
<evidence type="ECO:0000256" key="2">
    <source>
        <dbReference type="ARBA" id="ARBA00022448"/>
    </source>
</evidence>
<dbReference type="Gene3D" id="2.170.130.10">
    <property type="entry name" value="TonB-dependent receptor, plug domain"/>
    <property type="match status" value="1"/>
</dbReference>
<dbReference type="OrthoDB" id="9768147at2"/>
<dbReference type="SUPFAM" id="SSF56935">
    <property type="entry name" value="Porins"/>
    <property type="match status" value="1"/>
</dbReference>
<evidence type="ECO:0000313" key="9">
    <source>
        <dbReference type="EMBL" id="TCC96116.1"/>
    </source>
</evidence>
<reference evidence="9 11" key="1">
    <citation type="submission" date="2019-02" db="EMBL/GenBank/DDBJ databases">
        <title>Pedobacter sp. RP-3-8 sp. nov., isolated from Arctic soil.</title>
        <authorList>
            <person name="Dahal R.H."/>
        </authorList>
    </citation>
    <scope>NUCLEOTIDE SEQUENCE [LARGE SCALE GENOMIC DNA]</scope>
    <source>
        <strain evidence="9 11">RP-3-8</strain>
    </source>
</reference>
<dbReference type="Pfam" id="PF13620">
    <property type="entry name" value="CarboxypepD_reg"/>
    <property type="match status" value="1"/>
</dbReference>
<gene>
    <name evidence="9" type="ORF">EZ444_13830</name>
    <name evidence="10" type="ORF">FBD94_03530</name>
</gene>
<dbReference type="SUPFAM" id="SSF49464">
    <property type="entry name" value="Carboxypeptidase regulatory domain-like"/>
    <property type="match status" value="1"/>
</dbReference>
<dbReference type="RefSeq" id="WP_131609763.1">
    <property type="nucleotide sequence ID" value="NZ_SJSM01000007.1"/>
</dbReference>
<dbReference type="InterPro" id="IPR057601">
    <property type="entry name" value="Oar-like_b-barrel"/>
</dbReference>
<keyword evidence="10" id="KW-0675">Receptor</keyword>
<dbReference type="AlphaFoldDB" id="A0A4V5PH51"/>
<reference evidence="10 12" key="2">
    <citation type="submission" date="2019-04" db="EMBL/GenBank/DDBJ databases">
        <title>Pedobacter sp. RP-1-16 sp. nov., isolated from Arctic soil.</title>
        <authorList>
            <person name="Dahal R.H."/>
            <person name="Kim D.-U."/>
        </authorList>
    </citation>
    <scope>NUCLEOTIDE SEQUENCE [LARGE SCALE GENOMIC DNA]</scope>
    <source>
        <strain evidence="10 12">RP-1-16</strain>
    </source>
</reference>
<dbReference type="GO" id="GO:0015344">
    <property type="term" value="F:siderophore uptake transmembrane transporter activity"/>
    <property type="evidence" value="ECO:0007669"/>
    <property type="project" value="TreeGrafter"/>
</dbReference>
<feature type="signal peptide" evidence="7">
    <location>
        <begin position="1"/>
        <end position="25"/>
    </location>
</feature>
<dbReference type="InterPro" id="IPR036942">
    <property type="entry name" value="Beta-barrel_TonB_sf"/>
</dbReference>
<dbReference type="Proteomes" id="UP000291117">
    <property type="component" value="Unassembled WGS sequence"/>
</dbReference>
<dbReference type="EMBL" id="SJSM01000007">
    <property type="protein sequence ID" value="TCC96116.1"/>
    <property type="molecule type" value="Genomic_DNA"/>
</dbReference>
<evidence type="ECO:0000256" key="4">
    <source>
        <dbReference type="ARBA" id="ARBA00022692"/>
    </source>
</evidence>
<feature type="domain" description="TonB-dependent transporter Oar-like beta-barrel" evidence="8">
    <location>
        <begin position="240"/>
        <end position="332"/>
    </location>
</feature>
<evidence type="ECO:0000256" key="3">
    <source>
        <dbReference type="ARBA" id="ARBA00022452"/>
    </source>
</evidence>
<evidence type="ECO:0000313" key="11">
    <source>
        <dbReference type="Proteomes" id="UP000291117"/>
    </source>
</evidence>
<dbReference type="InterPro" id="IPR008969">
    <property type="entry name" value="CarboxyPept-like_regulatory"/>
</dbReference>
<accession>A0A4V5PH51</accession>
<accession>A0A4V2MJY1</accession>
<comment type="subcellular location">
    <subcellularLocation>
        <location evidence="1">Cell outer membrane</location>
        <topology evidence="1">Multi-pass membrane protein</topology>
    </subcellularLocation>
</comment>
<dbReference type="PANTHER" id="PTHR30069">
    <property type="entry name" value="TONB-DEPENDENT OUTER MEMBRANE RECEPTOR"/>
    <property type="match status" value="1"/>
</dbReference>
<evidence type="ECO:0000256" key="6">
    <source>
        <dbReference type="ARBA" id="ARBA00023237"/>
    </source>
</evidence>
<protein>
    <submittedName>
        <fullName evidence="10">TonB-dependent receptor</fullName>
    </submittedName>
</protein>
<evidence type="ECO:0000313" key="12">
    <source>
        <dbReference type="Proteomes" id="UP000309594"/>
    </source>
</evidence>
<dbReference type="Gene3D" id="2.40.170.20">
    <property type="entry name" value="TonB-dependent receptor, beta-barrel domain"/>
    <property type="match status" value="1"/>
</dbReference>
<sequence length="1058" mass="115942">MKKSLLFKIVAIVFAFVGIISTANAQVTTSGLNGTITDAKGAMPGATVIAIHNPTGTKYVATSNTDGRYNFVNINTGGPYTVTASYVGYKAEKIEGIYLKLGETFTLRLKLTEGGQDLQEVQVIGKNSTVLNSKRTGATTTVTEKQLETMPTISRSLSDFTRLTPQANGNSFAGSNNRYNNITIDGAVNNDVFGLSSNGTPGGPAGTQPISLDAIQEIQVLVAPYDVTQGNFTGGGVNAITRSGTNEIEGSAYFFGRNQNTIGKSVDGLNTKATQFYNRTYGVRVGLPIVKNKLFFFVSGEMTRVQQPTTFNAGDVGSVINPTDAQKIADFMKKEYSYDVGGFGEVQTQTQSNKILARLDWNISDKHQLTLRHNYIDAFDDNLTRSGSGFRFGNNGYKFSNNQNVSVLELRSRFNQNLSNNLIVGYSRIRDSRDPLGVLFPQIQINNFNNVSTQSVTFGTERSSAANQLDQDVFEFTDNLKLFAGKHTFTLGTHNEFFKFRNLFINNVNGSWQYNNIDDFLGKKPNRVQAAYSIVPGDDRPAAEFSAAQLGFYFQDEIEVDETFKLTAGLRVDVPLFFDKPLANPLVASTFQGMATDKLPSGQLLVSPRVGFNWDLLGNRSVQVRGGIGLFTGRVPFVWMANQFTNSGLLYGSVDRTNSIPSPLAFVPDPNKQNTAGAAGTNYEVNLLANNFRIPQTLRYSLGADIKLPGGVLATVDGIYSKTVNNVVYKNINILGTTGAIASDLSGGQDKRPAYASGKVNSTFTNVLLLENSSKGSSYSLTGQLSKSFDFGLSAMVAYTYGKSEDVNSGLNSTAFSNWQFNQIVADANNPELSYSNFDLRHRIIGNLSYGVSYGKNKTFGTSISMFYVGKSGAPYTYLYFGDVNNDSANQNDLLYIPRNASEIKLVPYYTRSSTGVISITPNTPTPAEQWTALDNYISNDPYLSSRRGQYAERNGSKMPWEHQFDVRIMQDLGGMIHGTKNRLQLSIDIINFGNLLNKDWGRTYFVTNSASTLVNYSTTNSANRGFNFKAPADNRAYSVSPFASRWQGQIGIRYLFN</sequence>
<dbReference type="InterPro" id="IPR037066">
    <property type="entry name" value="Plug_dom_sf"/>
</dbReference>
<proteinExistence type="predicted"/>
<dbReference type="GO" id="GO:0044718">
    <property type="term" value="P:siderophore transmembrane transport"/>
    <property type="evidence" value="ECO:0007669"/>
    <property type="project" value="TreeGrafter"/>
</dbReference>
<evidence type="ECO:0000259" key="8">
    <source>
        <dbReference type="Pfam" id="PF25183"/>
    </source>
</evidence>
<keyword evidence="11" id="KW-1185">Reference proteome</keyword>
<evidence type="ECO:0000256" key="1">
    <source>
        <dbReference type="ARBA" id="ARBA00004571"/>
    </source>
</evidence>
<keyword evidence="6" id="KW-0998">Cell outer membrane</keyword>
<feature type="domain" description="TonB-dependent transporter Oar-like beta-barrel" evidence="8">
    <location>
        <begin position="347"/>
        <end position="999"/>
    </location>
</feature>
<dbReference type="GO" id="GO:0009279">
    <property type="term" value="C:cell outer membrane"/>
    <property type="evidence" value="ECO:0007669"/>
    <property type="project" value="UniProtKB-SubCell"/>
</dbReference>
<feature type="chain" id="PRO_5040684250" evidence="7">
    <location>
        <begin position="26"/>
        <end position="1058"/>
    </location>
</feature>
<dbReference type="Gene3D" id="2.60.40.1120">
    <property type="entry name" value="Carboxypeptidase-like, regulatory domain"/>
    <property type="match status" value="1"/>
</dbReference>